<keyword evidence="1" id="KW-0812">Transmembrane</keyword>
<keyword evidence="4" id="KW-1185">Reference proteome</keyword>
<dbReference type="EMBL" id="WTUX01000006">
    <property type="protein sequence ID" value="MZR11940.1"/>
    <property type="molecule type" value="Genomic_DNA"/>
</dbReference>
<keyword evidence="1" id="KW-1133">Transmembrane helix</keyword>
<comment type="caution">
    <text evidence="3">The sequence shown here is derived from an EMBL/GenBank/DDBJ whole genome shotgun (WGS) entry which is preliminary data.</text>
</comment>
<dbReference type="Proteomes" id="UP000467322">
    <property type="component" value="Unassembled WGS sequence"/>
</dbReference>
<feature type="transmembrane region" description="Helical" evidence="1">
    <location>
        <begin position="125"/>
        <end position="144"/>
    </location>
</feature>
<evidence type="ECO:0000313" key="3">
    <source>
        <dbReference type="EMBL" id="MZR11940.1"/>
    </source>
</evidence>
<organism evidence="3 4">
    <name type="scientific">Maritimibacter harenae</name>
    <dbReference type="NCBI Taxonomy" id="2606218"/>
    <lineage>
        <taxon>Bacteria</taxon>
        <taxon>Pseudomonadati</taxon>
        <taxon>Pseudomonadota</taxon>
        <taxon>Alphaproteobacteria</taxon>
        <taxon>Rhodobacterales</taxon>
        <taxon>Roseobacteraceae</taxon>
        <taxon>Maritimibacter</taxon>
    </lineage>
</organism>
<dbReference type="InterPro" id="IPR026841">
    <property type="entry name" value="Aur1/Ipt1"/>
</dbReference>
<dbReference type="RefSeq" id="WP_161350061.1">
    <property type="nucleotide sequence ID" value="NZ_WTUX01000006.1"/>
</dbReference>
<evidence type="ECO:0000259" key="2">
    <source>
        <dbReference type="Pfam" id="PF14378"/>
    </source>
</evidence>
<sequence length="313" mass="35068">MLLITALLNNDFAAAFNAFSGTIIDELKKMSGLLFKLWWAIPLAALALGPKRSIDRLVPTLYVTASAVVLQVGFIFAKCTIPQLVPFYADEALIQLDQAILFGNHAWELSHRITPEALAAWFHTLYLPVWMFAALAFPILVVATDPDIRRARRFTWIFFGSWLVIGNILATLGSSVGPIYIDRMTGGDTFAELHAALMSKDWLTSPIGQVQDRLWRVSSSTDVIEISAISAFPSMHVAVATVVALYLQERSRILAVMGWSFFAMIVWISIYSGYHYIWDAIVATAIVWCANWFWKKREEAANVAEPTKTSWCE</sequence>
<keyword evidence="1" id="KW-0472">Membrane</keyword>
<accession>A0A845LVK1</accession>
<feature type="transmembrane region" description="Helical" evidence="1">
    <location>
        <begin position="156"/>
        <end position="181"/>
    </location>
</feature>
<name>A0A845LVK1_9RHOB</name>
<evidence type="ECO:0000256" key="1">
    <source>
        <dbReference type="SAM" id="Phobius"/>
    </source>
</evidence>
<dbReference type="Gene3D" id="1.20.144.10">
    <property type="entry name" value="Phosphatidic acid phosphatase type 2/haloperoxidase"/>
    <property type="match status" value="1"/>
</dbReference>
<proteinExistence type="predicted"/>
<dbReference type="AlphaFoldDB" id="A0A845LVK1"/>
<gene>
    <name evidence="3" type="ORF">GQE99_02780</name>
</gene>
<dbReference type="GO" id="GO:0016020">
    <property type="term" value="C:membrane"/>
    <property type="evidence" value="ECO:0007669"/>
    <property type="project" value="UniProtKB-SubCell"/>
</dbReference>
<evidence type="ECO:0000313" key="4">
    <source>
        <dbReference type="Proteomes" id="UP000467322"/>
    </source>
</evidence>
<feature type="domain" description="Inositolphosphotransferase Aur1/Ipt1" evidence="2">
    <location>
        <begin position="92"/>
        <end position="290"/>
    </location>
</feature>
<reference evidence="3 4" key="1">
    <citation type="submission" date="2019-12" db="EMBL/GenBank/DDBJ databases">
        <title>Maritimibacter sp. nov. sp. isolated from sea sand.</title>
        <authorList>
            <person name="Kim J."/>
            <person name="Jeong S.E."/>
            <person name="Jung H.S."/>
            <person name="Jeon C.O."/>
        </authorList>
    </citation>
    <scope>NUCLEOTIDE SEQUENCE [LARGE SCALE GENOMIC DNA]</scope>
    <source>
        <strain evidence="3 4">DP07</strain>
    </source>
</reference>
<feature type="transmembrane region" description="Helical" evidence="1">
    <location>
        <begin position="253"/>
        <end position="270"/>
    </location>
</feature>
<dbReference type="Pfam" id="PF14378">
    <property type="entry name" value="PAP2_3"/>
    <property type="match status" value="1"/>
</dbReference>
<feature type="transmembrane region" description="Helical" evidence="1">
    <location>
        <begin position="223"/>
        <end position="246"/>
    </location>
</feature>
<feature type="transmembrane region" description="Helical" evidence="1">
    <location>
        <begin position="276"/>
        <end position="294"/>
    </location>
</feature>
<protein>
    <recommendedName>
        <fullName evidence="2">Inositolphosphotransferase Aur1/Ipt1 domain-containing protein</fullName>
    </recommendedName>
</protein>